<comment type="caution">
    <text evidence="1">The sequence shown here is derived from an EMBL/GenBank/DDBJ whole genome shotgun (WGS) entry which is preliminary data.</text>
</comment>
<gene>
    <name evidence="1" type="ORF">AVEN_100415_1</name>
</gene>
<organism evidence="1 2">
    <name type="scientific">Araneus ventricosus</name>
    <name type="common">Orbweaver spider</name>
    <name type="synonym">Epeira ventricosa</name>
    <dbReference type="NCBI Taxonomy" id="182803"/>
    <lineage>
        <taxon>Eukaryota</taxon>
        <taxon>Metazoa</taxon>
        <taxon>Ecdysozoa</taxon>
        <taxon>Arthropoda</taxon>
        <taxon>Chelicerata</taxon>
        <taxon>Arachnida</taxon>
        <taxon>Araneae</taxon>
        <taxon>Araneomorphae</taxon>
        <taxon>Entelegynae</taxon>
        <taxon>Araneoidea</taxon>
        <taxon>Araneidae</taxon>
        <taxon>Araneus</taxon>
    </lineage>
</organism>
<dbReference type="Proteomes" id="UP000499080">
    <property type="component" value="Unassembled WGS sequence"/>
</dbReference>
<proteinExistence type="predicted"/>
<accession>A0A4Y2D0J7</accession>
<dbReference type="AlphaFoldDB" id="A0A4Y2D0J7"/>
<keyword evidence="2" id="KW-1185">Reference proteome</keyword>
<protein>
    <submittedName>
        <fullName evidence="1">Uncharacterized protein</fullName>
    </submittedName>
</protein>
<sequence length="98" mass="10948">MSRNGRQRVMAYPDVINFHMNKTVVEIGTVVRAGELSDSFPLENVQWNSVLSKMEGGGGPMTNDDISRRHKISYEIKNVEIGPEFGTGKMVLSFGQLF</sequence>
<evidence type="ECO:0000313" key="1">
    <source>
        <dbReference type="EMBL" id="GBM09498.1"/>
    </source>
</evidence>
<name>A0A4Y2D0J7_ARAVE</name>
<evidence type="ECO:0000313" key="2">
    <source>
        <dbReference type="Proteomes" id="UP000499080"/>
    </source>
</evidence>
<dbReference type="EMBL" id="BGPR01000271">
    <property type="protein sequence ID" value="GBM09498.1"/>
    <property type="molecule type" value="Genomic_DNA"/>
</dbReference>
<reference evidence="1 2" key="1">
    <citation type="journal article" date="2019" name="Sci. Rep.">
        <title>Orb-weaving spider Araneus ventricosus genome elucidates the spidroin gene catalogue.</title>
        <authorList>
            <person name="Kono N."/>
            <person name="Nakamura H."/>
            <person name="Ohtoshi R."/>
            <person name="Moran D.A.P."/>
            <person name="Shinohara A."/>
            <person name="Yoshida Y."/>
            <person name="Fujiwara M."/>
            <person name="Mori M."/>
            <person name="Tomita M."/>
            <person name="Arakawa K."/>
        </authorList>
    </citation>
    <scope>NUCLEOTIDE SEQUENCE [LARGE SCALE GENOMIC DNA]</scope>
</reference>